<organism evidence="2 3">
    <name type="scientific">Hymenobacter lutimineralis</name>
    <dbReference type="NCBI Taxonomy" id="2606448"/>
    <lineage>
        <taxon>Bacteria</taxon>
        <taxon>Pseudomonadati</taxon>
        <taxon>Bacteroidota</taxon>
        <taxon>Cytophagia</taxon>
        <taxon>Cytophagales</taxon>
        <taxon>Hymenobacteraceae</taxon>
        <taxon>Hymenobacter</taxon>
    </lineage>
</organism>
<evidence type="ECO:0000256" key="1">
    <source>
        <dbReference type="SAM" id="SignalP"/>
    </source>
</evidence>
<proteinExistence type="predicted"/>
<gene>
    <name evidence="2" type="ORF">FY528_10860</name>
</gene>
<evidence type="ECO:0000313" key="3">
    <source>
        <dbReference type="Proteomes" id="UP000322791"/>
    </source>
</evidence>
<comment type="caution">
    <text evidence="2">The sequence shown here is derived from an EMBL/GenBank/DDBJ whole genome shotgun (WGS) entry which is preliminary data.</text>
</comment>
<evidence type="ECO:0000313" key="2">
    <source>
        <dbReference type="EMBL" id="TYZ09240.1"/>
    </source>
</evidence>
<keyword evidence="3" id="KW-1185">Reference proteome</keyword>
<protein>
    <submittedName>
        <fullName evidence="2">Uncharacterized protein</fullName>
    </submittedName>
</protein>
<feature type="signal peptide" evidence="1">
    <location>
        <begin position="1"/>
        <end position="28"/>
    </location>
</feature>
<sequence>MKTLLSTPSRVLLLGALAALGFSSAAQAQVVAASAPTYVSKLDENVYLLRISNPAQQKGRVQIVRMRDGARLSVGRSSEASFGYKLNVQNLVGEQYEVLVSLGANTYRYPLNLSPSAYQAVVPANATAQVRR</sequence>
<dbReference type="EMBL" id="VTHL01000010">
    <property type="protein sequence ID" value="TYZ09240.1"/>
    <property type="molecule type" value="Genomic_DNA"/>
</dbReference>
<accession>A0A5D6V191</accession>
<keyword evidence="1" id="KW-0732">Signal</keyword>
<reference evidence="2 3" key="1">
    <citation type="submission" date="2019-08" db="EMBL/GenBank/DDBJ databases">
        <authorList>
            <person name="Seo M.-J."/>
        </authorList>
    </citation>
    <scope>NUCLEOTIDE SEQUENCE [LARGE SCALE GENOMIC DNA]</scope>
    <source>
        <strain evidence="2 3">KIGAM108</strain>
    </source>
</reference>
<feature type="chain" id="PRO_5023070211" evidence="1">
    <location>
        <begin position="29"/>
        <end position="132"/>
    </location>
</feature>
<dbReference type="AlphaFoldDB" id="A0A5D6V191"/>
<name>A0A5D6V191_9BACT</name>
<dbReference type="Proteomes" id="UP000322791">
    <property type="component" value="Unassembled WGS sequence"/>
</dbReference>
<dbReference type="RefSeq" id="WP_149071035.1">
    <property type="nucleotide sequence ID" value="NZ_VTHL01000010.1"/>
</dbReference>